<feature type="non-terminal residue" evidence="2">
    <location>
        <position position="159"/>
    </location>
</feature>
<name>A0A6A7AQK9_9PLEO</name>
<dbReference type="EMBL" id="MU006369">
    <property type="protein sequence ID" value="KAF2844637.1"/>
    <property type="molecule type" value="Genomic_DNA"/>
</dbReference>
<reference evidence="2" key="1">
    <citation type="submission" date="2020-01" db="EMBL/GenBank/DDBJ databases">
        <authorList>
            <consortium name="DOE Joint Genome Institute"/>
            <person name="Haridas S."/>
            <person name="Albert R."/>
            <person name="Binder M."/>
            <person name="Bloem J."/>
            <person name="Labutti K."/>
            <person name="Salamov A."/>
            <person name="Andreopoulos B."/>
            <person name="Baker S.E."/>
            <person name="Barry K."/>
            <person name="Bills G."/>
            <person name="Bluhm B.H."/>
            <person name="Cannon C."/>
            <person name="Castanera R."/>
            <person name="Culley D.E."/>
            <person name="Daum C."/>
            <person name="Ezra D."/>
            <person name="Gonzalez J.B."/>
            <person name="Henrissat B."/>
            <person name="Kuo A."/>
            <person name="Liang C."/>
            <person name="Lipzen A."/>
            <person name="Lutzoni F."/>
            <person name="Magnuson J."/>
            <person name="Mondo S."/>
            <person name="Nolan M."/>
            <person name="Ohm R."/>
            <person name="Pangilinan J."/>
            <person name="Park H.-J."/>
            <person name="Ramirez L."/>
            <person name="Alfaro M."/>
            <person name="Sun H."/>
            <person name="Tritt A."/>
            <person name="Yoshinaga Y."/>
            <person name="Zwiers L.-H."/>
            <person name="Turgeon B.G."/>
            <person name="Goodwin S.B."/>
            <person name="Spatafora J.W."/>
            <person name="Crous P.W."/>
            <person name="Grigoriev I.V."/>
        </authorList>
    </citation>
    <scope>NUCLEOTIDE SEQUENCE</scope>
    <source>
        <strain evidence="2">IPT5</strain>
    </source>
</reference>
<dbReference type="AlphaFoldDB" id="A0A6A7AQK9"/>
<organism evidence="2 3">
    <name type="scientific">Plenodomus tracheiphilus IPT5</name>
    <dbReference type="NCBI Taxonomy" id="1408161"/>
    <lineage>
        <taxon>Eukaryota</taxon>
        <taxon>Fungi</taxon>
        <taxon>Dikarya</taxon>
        <taxon>Ascomycota</taxon>
        <taxon>Pezizomycotina</taxon>
        <taxon>Dothideomycetes</taxon>
        <taxon>Pleosporomycetidae</taxon>
        <taxon>Pleosporales</taxon>
        <taxon>Pleosporineae</taxon>
        <taxon>Leptosphaeriaceae</taxon>
        <taxon>Plenodomus</taxon>
    </lineage>
</organism>
<proteinExistence type="predicted"/>
<protein>
    <submittedName>
        <fullName evidence="2">Uncharacterized protein</fullName>
    </submittedName>
</protein>
<gene>
    <name evidence="2" type="ORF">T440DRAFT_373608</name>
</gene>
<dbReference type="OrthoDB" id="3794856at2759"/>
<feature type="region of interest" description="Disordered" evidence="1">
    <location>
        <begin position="138"/>
        <end position="159"/>
    </location>
</feature>
<feature type="non-terminal residue" evidence="2">
    <location>
        <position position="1"/>
    </location>
</feature>
<sequence>NWHCPLNDPSVPTNDANRQTWVLRLVNAINNTTDVVDQRSAAFAKHWLSTPPFYHPAAIELLAWDICSLAEDMHTIGPIALQITDAKQIEQVRKTRNWTFAQRMLSIIALLMKCKSRCEKCMNKANVAMVVGNPEKLLNGSRGNQKQNGKRQVLLQAGR</sequence>
<accession>A0A6A7AQK9</accession>
<keyword evidence="3" id="KW-1185">Reference proteome</keyword>
<evidence type="ECO:0000313" key="2">
    <source>
        <dbReference type="EMBL" id="KAF2844637.1"/>
    </source>
</evidence>
<evidence type="ECO:0000313" key="3">
    <source>
        <dbReference type="Proteomes" id="UP000799423"/>
    </source>
</evidence>
<evidence type="ECO:0000256" key="1">
    <source>
        <dbReference type="SAM" id="MobiDB-lite"/>
    </source>
</evidence>
<dbReference type="Proteomes" id="UP000799423">
    <property type="component" value="Unassembled WGS sequence"/>
</dbReference>